<organism evidence="2 3">
    <name type="scientific">Solanum verrucosum</name>
    <dbReference type="NCBI Taxonomy" id="315347"/>
    <lineage>
        <taxon>Eukaryota</taxon>
        <taxon>Viridiplantae</taxon>
        <taxon>Streptophyta</taxon>
        <taxon>Embryophyta</taxon>
        <taxon>Tracheophyta</taxon>
        <taxon>Spermatophyta</taxon>
        <taxon>Magnoliopsida</taxon>
        <taxon>eudicotyledons</taxon>
        <taxon>Gunneridae</taxon>
        <taxon>Pentapetalae</taxon>
        <taxon>asterids</taxon>
        <taxon>lamiids</taxon>
        <taxon>Solanales</taxon>
        <taxon>Solanaceae</taxon>
        <taxon>Solanoideae</taxon>
        <taxon>Solaneae</taxon>
        <taxon>Solanum</taxon>
    </lineage>
</organism>
<protein>
    <submittedName>
        <fullName evidence="2">Uncharacterized protein</fullName>
    </submittedName>
</protein>
<reference evidence="2" key="1">
    <citation type="submission" date="2023-08" db="EMBL/GenBank/DDBJ databases">
        <title>A de novo genome assembly of Solanum verrucosum Schlechtendal, a Mexican diploid species geographically isolated from the other diploid A-genome species in potato relatives.</title>
        <authorList>
            <person name="Hosaka K."/>
        </authorList>
    </citation>
    <scope>NUCLEOTIDE SEQUENCE</scope>
    <source>
        <tissue evidence="2">Young leaves</tissue>
    </source>
</reference>
<sequence length="95" mass="10519">MNALWVILSASFVLLLSVASIPLLNNNGNYLTYLLNWRSSPFLSEVADLLVTNGTIYTSDEALPFADSMAIRNGRILRVGNYSSIKVLFFISSFP</sequence>
<dbReference type="PANTHER" id="PTHR22642:SF2">
    <property type="entry name" value="PROTEIN LONG AFTER FAR-RED 3"/>
    <property type="match status" value="1"/>
</dbReference>
<feature type="chain" id="PRO_5041937278" evidence="1">
    <location>
        <begin position="21"/>
        <end position="95"/>
    </location>
</feature>
<dbReference type="PANTHER" id="PTHR22642">
    <property type="entry name" value="IMIDAZOLONEPROPIONASE"/>
    <property type="match status" value="1"/>
</dbReference>
<evidence type="ECO:0000256" key="1">
    <source>
        <dbReference type="SAM" id="SignalP"/>
    </source>
</evidence>
<dbReference type="SUPFAM" id="SSF51338">
    <property type="entry name" value="Composite domain of metallo-dependent hydrolases"/>
    <property type="match status" value="1"/>
</dbReference>
<dbReference type="Proteomes" id="UP001234989">
    <property type="component" value="Chromosome 8"/>
</dbReference>
<evidence type="ECO:0000313" key="2">
    <source>
        <dbReference type="EMBL" id="WMV40829.1"/>
    </source>
</evidence>
<keyword evidence="3" id="KW-1185">Reference proteome</keyword>
<keyword evidence="1" id="KW-0732">Signal</keyword>
<evidence type="ECO:0000313" key="3">
    <source>
        <dbReference type="Proteomes" id="UP001234989"/>
    </source>
</evidence>
<feature type="signal peptide" evidence="1">
    <location>
        <begin position="1"/>
        <end position="20"/>
    </location>
</feature>
<dbReference type="InterPro" id="IPR011059">
    <property type="entry name" value="Metal-dep_hydrolase_composite"/>
</dbReference>
<dbReference type="GO" id="GO:0016810">
    <property type="term" value="F:hydrolase activity, acting on carbon-nitrogen (but not peptide) bonds"/>
    <property type="evidence" value="ECO:0007669"/>
    <property type="project" value="InterPro"/>
</dbReference>
<dbReference type="Gene3D" id="2.30.40.10">
    <property type="entry name" value="Urease, subunit C, domain 1"/>
    <property type="match status" value="1"/>
</dbReference>
<name>A0AAF0U859_SOLVR</name>
<dbReference type="AlphaFoldDB" id="A0AAF0U859"/>
<accession>A0AAF0U859</accession>
<dbReference type="EMBL" id="CP133619">
    <property type="protein sequence ID" value="WMV40829.1"/>
    <property type="molecule type" value="Genomic_DNA"/>
</dbReference>
<proteinExistence type="predicted"/>
<gene>
    <name evidence="2" type="ORF">MTR67_034214</name>
</gene>